<organism evidence="2 3">
    <name type="scientific">Mortierella hygrophila</name>
    <dbReference type="NCBI Taxonomy" id="979708"/>
    <lineage>
        <taxon>Eukaryota</taxon>
        <taxon>Fungi</taxon>
        <taxon>Fungi incertae sedis</taxon>
        <taxon>Mucoromycota</taxon>
        <taxon>Mortierellomycotina</taxon>
        <taxon>Mortierellomycetes</taxon>
        <taxon>Mortierellales</taxon>
        <taxon>Mortierellaceae</taxon>
        <taxon>Mortierella</taxon>
    </lineage>
</organism>
<dbReference type="PANTHER" id="PTHR11102">
    <property type="entry name" value="SEL-1-LIKE PROTEIN"/>
    <property type="match status" value="1"/>
</dbReference>
<sequence>MVYKAADQGDADAQFNIGVMYRKGKGVPQDFAKAMEWFRMAANKGDAGAQCKIRIMNIKGQGVTKSYSEARKYFQKAADQGHSNAHYWLKELSTVGSDKQIVAKTTKKKG</sequence>
<evidence type="ECO:0000256" key="1">
    <source>
        <dbReference type="ARBA" id="ARBA00038101"/>
    </source>
</evidence>
<name>A0A9P6F0S5_9FUNG</name>
<dbReference type="InterPro" id="IPR050767">
    <property type="entry name" value="Sel1_AlgK"/>
</dbReference>
<dbReference type="PANTHER" id="PTHR11102:SF160">
    <property type="entry name" value="ERAD-ASSOCIATED E3 UBIQUITIN-PROTEIN LIGASE COMPONENT HRD3"/>
    <property type="match status" value="1"/>
</dbReference>
<evidence type="ECO:0000313" key="3">
    <source>
        <dbReference type="Proteomes" id="UP000723463"/>
    </source>
</evidence>
<dbReference type="Proteomes" id="UP000723463">
    <property type="component" value="Unassembled WGS sequence"/>
</dbReference>
<feature type="non-terminal residue" evidence="2">
    <location>
        <position position="110"/>
    </location>
</feature>
<dbReference type="Pfam" id="PF08238">
    <property type="entry name" value="Sel1"/>
    <property type="match status" value="2"/>
</dbReference>
<dbReference type="AlphaFoldDB" id="A0A9P6F0S5"/>
<comment type="caution">
    <text evidence="2">The sequence shown here is derived from an EMBL/GenBank/DDBJ whole genome shotgun (WGS) entry which is preliminary data.</text>
</comment>
<dbReference type="InterPro" id="IPR006597">
    <property type="entry name" value="Sel1-like"/>
</dbReference>
<gene>
    <name evidence="2" type="ORF">EC957_004408</name>
</gene>
<dbReference type="EMBL" id="JAAAXW010000205">
    <property type="protein sequence ID" value="KAF9540329.1"/>
    <property type="molecule type" value="Genomic_DNA"/>
</dbReference>
<proteinExistence type="inferred from homology"/>
<dbReference type="InterPro" id="IPR011990">
    <property type="entry name" value="TPR-like_helical_dom_sf"/>
</dbReference>
<protein>
    <submittedName>
        <fullName evidence="2">Uncharacterized protein</fullName>
    </submittedName>
</protein>
<keyword evidence="3" id="KW-1185">Reference proteome</keyword>
<reference evidence="2" key="1">
    <citation type="journal article" date="2020" name="Fungal Divers.">
        <title>Resolving the Mortierellaceae phylogeny through synthesis of multi-gene phylogenetics and phylogenomics.</title>
        <authorList>
            <person name="Vandepol N."/>
            <person name="Liber J."/>
            <person name="Desiro A."/>
            <person name="Na H."/>
            <person name="Kennedy M."/>
            <person name="Barry K."/>
            <person name="Grigoriev I.V."/>
            <person name="Miller A.N."/>
            <person name="O'Donnell K."/>
            <person name="Stajich J.E."/>
            <person name="Bonito G."/>
        </authorList>
    </citation>
    <scope>NUCLEOTIDE SEQUENCE</scope>
    <source>
        <strain evidence="2">NRRL 2591</strain>
    </source>
</reference>
<accession>A0A9P6F0S5</accession>
<dbReference type="SUPFAM" id="SSF81901">
    <property type="entry name" value="HCP-like"/>
    <property type="match status" value="1"/>
</dbReference>
<evidence type="ECO:0000313" key="2">
    <source>
        <dbReference type="EMBL" id="KAF9540329.1"/>
    </source>
</evidence>
<dbReference type="SMART" id="SM00671">
    <property type="entry name" value="SEL1"/>
    <property type="match status" value="2"/>
</dbReference>
<comment type="similarity">
    <text evidence="1">Belongs to the sel-1 family.</text>
</comment>
<dbReference type="Gene3D" id="1.25.40.10">
    <property type="entry name" value="Tetratricopeptide repeat domain"/>
    <property type="match status" value="1"/>
</dbReference>